<feature type="transmembrane region" description="Helical" evidence="1">
    <location>
        <begin position="89"/>
        <end position="111"/>
    </location>
</feature>
<dbReference type="OrthoDB" id="5115602at2"/>
<evidence type="ECO:0000313" key="3">
    <source>
        <dbReference type="Proteomes" id="UP000316560"/>
    </source>
</evidence>
<protein>
    <submittedName>
        <fullName evidence="2">Uncharacterized protein</fullName>
    </submittedName>
</protein>
<keyword evidence="1" id="KW-0472">Membrane</keyword>
<gene>
    <name evidence="2" type="ORF">FB472_2106</name>
</gene>
<dbReference type="RefSeq" id="WP_141990788.1">
    <property type="nucleotide sequence ID" value="NZ_VFRA01000001.1"/>
</dbReference>
<sequence length="181" mass="20218">MPECASLPEPTRHLEPTRRLPLKWGRYSDRYFVGLVLIVAGGIHLQGANNYTLIILLIGTMTTVIGWSIMPARGWRRMVVVLPAISQIWLMLTGPLSMWTLTIPLLCWLLVRHRPLVSYLALALPLANGVILPRFFQEYSSMPEALAISAVVLVAAAWLARVIAQSTAIRHKKPEFLSKIG</sequence>
<proteinExistence type="predicted"/>
<dbReference type="Proteomes" id="UP000316560">
    <property type="component" value="Unassembled WGS sequence"/>
</dbReference>
<accession>A0A8H2K612</accession>
<keyword evidence="1" id="KW-1133">Transmembrane helix</keyword>
<feature type="transmembrane region" description="Helical" evidence="1">
    <location>
        <begin position="117"/>
        <end position="136"/>
    </location>
</feature>
<dbReference type="AlphaFoldDB" id="A0A8H2K612"/>
<feature type="transmembrane region" description="Helical" evidence="1">
    <location>
        <begin position="51"/>
        <end position="69"/>
    </location>
</feature>
<evidence type="ECO:0000313" key="2">
    <source>
        <dbReference type="EMBL" id="TQO20473.1"/>
    </source>
</evidence>
<keyword evidence="3" id="KW-1185">Reference proteome</keyword>
<feature type="transmembrane region" description="Helical" evidence="1">
    <location>
        <begin position="145"/>
        <end position="164"/>
    </location>
</feature>
<evidence type="ECO:0000256" key="1">
    <source>
        <dbReference type="SAM" id="Phobius"/>
    </source>
</evidence>
<organism evidence="2 3">
    <name type="scientific">Rhodoglobus vestalii</name>
    <dbReference type="NCBI Taxonomy" id="193384"/>
    <lineage>
        <taxon>Bacteria</taxon>
        <taxon>Bacillati</taxon>
        <taxon>Actinomycetota</taxon>
        <taxon>Actinomycetes</taxon>
        <taxon>Micrococcales</taxon>
        <taxon>Microbacteriaceae</taxon>
        <taxon>Rhodoglobus</taxon>
    </lineage>
</organism>
<name>A0A8H2K612_9MICO</name>
<feature type="transmembrane region" description="Helical" evidence="1">
    <location>
        <begin position="27"/>
        <end position="45"/>
    </location>
</feature>
<comment type="caution">
    <text evidence="2">The sequence shown here is derived from an EMBL/GenBank/DDBJ whole genome shotgun (WGS) entry which is preliminary data.</text>
</comment>
<dbReference type="EMBL" id="VFRA01000001">
    <property type="protein sequence ID" value="TQO20473.1"/>
    <property type="molecule type" value="Genomic_DNA"/>
</dbReference>
<reference evidence="2 3" key="1">
    <citation type="submission" date="2019-06" db="EMBL/GenBank/DDBJ databases">
        <title>Sequencing the genomes of 1000 actinobacteria strains.</title>
        <authorList>
            <person name="Klenk H.-P."/>
        </authorList>
    </citation>
    <scope>NUCLEOTIDE SEQUENCE [LARGE SCALE GENOMIC DNA]</scope>
    <source>
        <strain evidence="2 3">DSM 21947</strain>
    </source>
</reference>
<keyword evidence="1" id="KW-0812">Transmembrane</keyword>